<comment type="catalytic activity">
    <reaction evidence="9">
        <text>L-threonyl-[protein] + ATP = O-phospho-L-threonyl-[protein] + ADP + H(+)</text>
        <dbReference type="Rhea" id="RHEA:46608"/>
        <dbReference type="Rhea" id="RHEA-COMP:11060"/>
        <dbReference type="Rhea" id="RHEA-COMP:11605"/>
        <dbReference type="ChEBI" id="CHEBI:15378"/>
        <dbReference type="ChEBI" id="CHEBI:30013"/>
        <dbReference type="ChEBI" id="CHEBI:30616"/>
        <dbReference type="ChEBI" id="CHEBI:61977"/>
        <dbReference type="ChEBI" id="CHEBI:456216"/>
    </reaction>
</comment>
<dbReference type="FunFam" id="3.30.200.20:FF:000387">
    <property type="entry name" value="Serine/threonine-protein kinase STE11"/>
    <property type="match status" value="1"/>
</dbReference>
<evidence type="ECO:0000256" key="9">
    <source>
        <dbReference type="PIRNR" id="PIRNR037579"/>
    </source>
</evidence>
<evidence type="ECO:0000259" key="12">
    <source>
        <dbReference type="PROSITE" id="PS50011"/>
    </source>
</evidence>
<gene>
    <name evidence="13" type="ORF">LIPSTDRAFT_313974</name>
</gene>
<keyword evidence="14" id="KW-1185">Reference proteome</keyword>
<evidence type="ECO:0000256" key="6">
    <source>
        <dbReference type="ARBA" id="ARBA00022840"/>
    </source>
</evidence>
<feature type="compositionally biased region" description="Low complexity" evidence="11">
    <location>
        <begin position="22"/>
        <end position="39"/>
    </location>
</feature>
<keyword evidence="2 9" id="KW-0723">Serine/threonine-protein kinase</keyword>
<organism evidence="13 14">
    <name type="scientific">Lipomyces starkeyi NRRL Y-11557</name>
    <dbReference type="NCBI Taxonomy" id="675824"/>
    <lineage>
        <taxon>Eukaryota</taxon>
        <taxon>Fungi</taxon>
        <taxon>Dikarya</taxon>
        <taxon>Ascomycota</taxon>
        <taxon>Saccharomycotina</taxon>
        <taxon>Lipomycetes</taxon>
        <taxon>Lipomycetales</taxon>
        <taxon>Lipomycetaceae</taxon>
        <taxon>Lipomyces</taxon>
    </lineage>
</organism>
<evidence type="ECO:0000256" key="1">
    <source>
        <dbReference type="ARBA" id="ARBA00006529"/>
    </source>
</evidence>
<evidence type="ECO:0000256" key="11">
    <source>
        <dbReference type="SAM" id="MobiDB-lite"/>
    </source>
</evidence>
<evidence type="ECO:0000313" key="14">
    <source>
        <dbReference type="Proteomes" id="UP000094385"/>
    </source>
</evidence>
<dbReference type="GO" id="GO:0051403">
    <property type="term" value="P:stress-activated MAPK cascade"/>
    <property type="evidence" value="ECO:0007669"/>
    <property type="project" value="InterPro"/>
</dbReference>
<dbReference type="GO" id="GO:0005737">
    <property type="term" value="C:cytoplasm"/>
    <property type="evidence" value="ECO:0007669"/>
    <property type="project" value="InterPro"/>
</dbReference>
<keyword evidence="4 9" id="KW-0547">Nucleotide-binding</keyword>
<keyword evidence="3 9" id="KW-0808">Transferase</keyword>
<name>A0A1E3Q2U3_LIPST</name>
<dbReference type="Pfam" id="PF00069">
    <property type="entry name" value="Pkinase"/>
    <property type="match status" value="1"/>
</dbReference>
<evidence type="ECO:0000256" key="7">
    <source>
        <dbReference type="ARBA" id="ARBA00056158"/>
    </source>
</evidence>
<dbReference type="InterPro" id="IPR017240">
    <property type="entry name" value="MAPKKK_Ssk2/Ssk22"/>
</dbReference>
<proteinExistence type="inferred from homology"/>
<comment type="similarity">
    <text evidence="1 9">Belongs to the protein kinase superfamily. STE Ser/Thr protein kinase family. MAP kinase kinase kinase subfamily.</text>
</comment>
<dbReference type="EC" id="2.7.11.-" evidence="9"/>
<evidence type="ECO:0000256" key="3">
    <source>
        <dbReference type="ARBA" id="ARBA00022679"/>
    </source>
</evidence>
<dbReference type="PROSITE" id="PS00107">
    <property type="entry name" value="PROTEIN_KINASE_ATP"/>
    <property type="match status" value="1"/>
</dbReference>
<dbReference type="InterPro" id="IPR008271">
    <property type="entry name" value="Ser/Thr_kinase_AS"/>
</dbReference>
<dbReference type="STRING" id="675824.A0A1E3Q2U3"/>
<feature type="region of interest" description="Disordered" evidence="11">
    <location>
        <begin position="1"/>
        <end position="102"/>
    </location>
</feature>
<accession>A0A1E3Q2U3</accession>
<dbReference type="FunFam" id="1.10.510.10:FF:000482">
    <property type="entry name" value="MAP kinase kinase kinase"/>
    <property type="match status" value="1"/>
</dbReference>
<dbReference type="GO" id="GO:0004709">
    <property type="term" value="F:MAP kinase kinase kinase activity"/>
    <property type="evidence" value="ECO:0007669"/>
    <property type="project" value="UniProtKB-UniRule"/>
</dbReference>
<protein>
    <recommendedName>
        <fullName evidence="9">MAP kinase kinase kinase</fullName>
        <ecNumber evidence="9">2.7.11.-</ecNumber>
    </recommendedName>
</protein>
<evidence type="ECO:0000313" key="13">
    <source>
        <dbReference type="EMBL" id="ODQ71986.1"/>
    </source>
</evidence>
<dbReference type="PROSITE" id="PS00108">
    <property type="entry name" value="PROTEIN_KINASE_ST"/>
    <property type="match status" value="1"/>
</dbReference>
<dbReference type="PANTHER" id="PTHR48016:SF32">
    <property type="entry name" value="MITOGEN-ACTIVATED PROTEIN KINASE KINASE KINASE 4"/>
    <property type="match status" value="1"/>
</dbReference>
<dbReference type="SMART" id="SM00220">
    <property type="entry name" value="S_TKc"/>
    <property type="match status" value="1"/>
</dbReference>
<evidence type="ECO:0000256" key="4">
    <source>
        <dbReference type="ARBA" id="ARBA00022741"/>
    </source>
</evidence>
<evidence type="ECO:0000256" key="8">
    <source>
        <dbReference type="ARBA" id="ARBA00065095"/>
    </source>
</evidence>
<reference evidence="13 14" key="1">
    <citation type="journal article" date="2016" name="Proc. Natl. Acad. Sci. U.S.A.">
        <title>Comparative genomics of biotechnologically important yeasts.</title>
        <authorList>
            <person name="Riley R."/>
            <person name="Haridas S."/>
            <person name="Wolfe K.H."/>
            <person name="Lopes M.R."/>
            <person name="Hittinger C.T."/>
            <person name="Goeker M."/>
            <person name="Salamov A.A."/>
            <person name="Wisecaver J.H."/>
            <person name="Long T.M."/>
            <person name="Calvey C.H."/>
            <person name="Aerts A.L."/>
            <person name="Barry K.W."/>
            <person name="Choi C."/>
            <person name="Clum A."/>
            <person name="Coughlan A.Y."/>
            <person name="Deshpande S."/>
            <person name="Douglass A.P."/>
            <person name="Hanson S.J."/>
            <person name="Klenk H.-P."/>
            <person name="LaButti K.M."/>
            <person name="Lapidus A."/>
            <person name="Lindquist E.A."/>
            <person name="Lipzen A.M."/>
            <person name="Meier-Kolthoff J.P."/>
            <person name="Ohm R.A."/>
            <person name="Otillar R.P."/>
            <person name="Pangilinan J.L."/>
            <person name="Peng Y."/>
            <person name="Rokas A."/>
            <person name="Rosa C.A."/>
            <person name="Scheuner C."/>
            <person name="Sibirny A.A."/>
            <person name="Slot J.C."/>
            <person name="Stielow J.B."/>
            <person name="Sun H."/>
            <person name="Kurtzman C.P."/>
            <person name="Blackwell M."/>
            <person name="Grigoriev I.V."/>
            <person name="Jeffries T.W."/>
        </authorList>
    </citation>
    <scope>NUCLEOTIDE SEQUENCE [LARGE SCALE GENOMIC DNA]</scope>
    <source>
        <strain evidence="13 14">NRRL Y-11557</strain>
    </source>
</reference>
<dbReference type="GO" id="GO:0005524">
    <property type="term" value="F:ATP binding"/>
    <property type="evidence" value="ECO:0007669"/>
    <property type="project" value="UniProtKB-UniRule"/>
</dbReference>
<dbReference type="InterPro" id="IPR000719">
    <property type="entry name" value="Prot_kinase_dom"/>
</dbReference>
<evidence type="ECO:0000256" key="2">
    <source>
        <dbReference type="ARBA" id="ARBA00022527"/>
    </source>
</evidence>
<dbReference type="AlphaFoldDB" id="A0A1E3Q2U3"/>
<dbReference type="PIRSF" id="PIRSF037579">
    <property type="entry name" value="MAPKKK_SSK22"/>
    <property type="match status" value="1"/>
</dbReference>
<dbReference type="PANTHER" id="PTHR48016">
    <property type="entry name" value="MAP KINASE KINASE KINASE SSK2-RELATED-RELATED"/>
    <property type="match status" value="1"/>
</dbReference>
<feature type="compositionally biased region" description="Low complexity" evidence="11">
    <location>
        <begin position="66"/>
        <end position="76"/>
    </location>
</feature>
<dbReference type="CDD" id="cd06626">
    <property type="entry name" value="STKc_MEKK4"/>
    <property type="match status" value="1"/>
</dbReference>
<comment type="subunit">
    <text evidence="8">Interacts with by SSK1.</text>
</comment>
<dbReference type="InterPro" id="IPR050538">
    <property type="entry name" value="MAP_kinase_kinase_kinase"/>
</dbReference>
<feature type="compositionally biased region" description="Polar residues" evidence="11">
    <location>
        <begin position="1264"/>
        <end position="1278"/>
    </location>
</feature>
<comment type="function">
    <text evidence="7">Kinase involved in a signal transduction pathway that is activated by changes in the osmolarity of the extracellular environment. Activates the PBS2 MAP kinase kinase by phosphorylation.</text>
</comment>
<keyword evidence="5 9" id="KW-0418">Kinase</keyword>
<dbReference type="EMBL" id="KV454296">
    <property type="protein sequence ID" value="ODQ71986.1"/>
    <property type="molecule type" value="Genomic_DNA"/>
</dbReference>
<dbReference type="GO" id="GO:0038066">
    <property type="term" value="P:p38MAPK cascade"/>
    <property type="evidence" value="ECO:0007669"/>
    <property type="project" value="UniProtKB-UniRule"/>
</dbReference>
<dbReference type="Gene3D" id="1.10.510.10">
    <property type="entry name" value="Transferase(Phosphotransferase) domain 1"/>
    <property type="match status" value="1"/>
</dbReference>
<dbReference type="OrthoDB" id="1043025at2759"/>
<sequence length="1278" mass="145642">MSYNGITAEQPPSPKPEPVSLAANPQQQPQAQSAPQRPQTIRVPSNTYAPARKPQLVSETSRKNRSSSNNRISTRKQQQKEKQHNQLDQSSHGPRATDDFEAQQKFYLKKMRDDLDDEYYTRGISQYDSEADDDSTVIDYPVRTDFQTDVFDSDFVPPIAANLTTSKEKPSPDELENPKNRERLEWQTMLSAVLTGEVVKSEKRKLQTGQTTGKLSPETEFWLEIRAKVCGRSLALQRKILEDSRKDVDQVIDELMNFQIQGKDECPYPPDEQIKNILRKVEKCESLYRCTSAMREDKPVTAHTEFQSRCEALISWVTISGSIHSQVEALKKWTGNDDLDLTRTPDKTENTASMSEPISFIERIFKESDIAKIFETKILATLGPLIAKAKQTTIEQGGIFAQMHLPSYLEELLILLNFPTRLIQEIIRTRLVYARKLMNPTMMMIDQMIDVFKVSIQLAVDIKKDYFELSAPEPGWELPTVIDENFDYIFLDGLSFYLELLHRKLLGGAKGRRYFKAFREAEFVEGEWNYLKDVGRFVEGADLEIAEQFSLLTGKLLQRLTSYFERQLKGPPVQTESEIDKWYNTTIDHVRGFHRKLLRFSRILENRFENTSEYAIDAQQIPQFIRSLIQTGHFLIYSGKIERDDVHIVADPSLADRLGMIREMVRAFSREEIPENDTTYSYLLFICPQEQLVWDGPTVNLDLPDLQLDLKPGRLRLVADGSVSRLLAARSRFTNAVSDICSVVVEQRAFFPRIDRELQRIRKTFYKLAMLIITSVDTVRSQCKGIGCQEMVNHYFIFAREVGQRAMRYLDSNRRAACALKLVLLSIDWVSFVCDDCVATDKKTFQWSVNALEFAMMMTKGVNILTVSDEEFSRLRLKVAGCMTLLISHFDIMGARSSLAAALEQKQQEKTISPIKEGERDDEDSIKMVKAEWMKELATIEESRRLQQEEQRSVGKVLDDSNSETQYLMFLTSSFTNVSLRWQQGRFIGGGTFGSVYAAVNLETGDVMAVKEIRLQDTQSIRHIVKSIKDEMTVLEMLNHPNIVQYYGVEVHREKVFIFMEYCQGGSLASLLEHGRIEDETVSQVYTLQMLEGLAYLHEAGIVHRDIKPENILLDHLGVIKFVDFGAAKVIAQKGRTRAGGETARTNLNSMTGTPMYMSPEVITGSGTGRHGSVDIWSMGCCVLEMATGRRPWANLDNEWAIMYHIAAGHQPSLPSADLLSEAGQQFLLRCFERDPYKRASAIELLDDPWIRSIKMETLAGEPQTPSTDSETSSRGGI</sequence>
<keyword evidence="6 9" id="KW-0067">ATP-binding</keyword>
<feature type="domain" description="Protein kinase" evidence="12">
    <location>
        <begin position="982"/>
        <end position="1251"/>
    </location>
</feature>
<feature type="binding site" evidence="10">
    <location>
        <position position="1011"/>
    </location>
    <ligand>
        <name>ATP</name>
        <dbReference type="ChEBI" id="CHEBI:30616"/>
    </ligand>
</feature>
<evidence type="ECO:0000256" key="10">
    <source>
        <dbReference type="PROSITE-ProRule" id="PRU10141"/>
    </source>
</evidence>
<dbReference type="PROSITE" id="PS50011">
    <property type="entry name" value="PROTEIN_KINASE_DOM"/>
    <property type="match status" value="1"/>
</dbReference>
<dbReference type="InterPro" id="IPR017441">
    <property type="entry name" value="Protein_kinase_ATP_BS"/>
</dbReference>
<feature type="region of interest" description="Disordered" evidence="11">
    <location>
        <begin position="1257"/>
        <end position="1278"/>
    </location>
</feature>
<evidence type="ECO:0000256" key="5">
    <source>
        <dbReference type="ARBA" id="ARBA00022777"/>
    </source>
</evidence>
<dbReference type="SUPFAM" id="SSF56112">
    <property type="entry name" value="Protein kinase-like (PK-like)"/>
    <property type="match status" value="1"/>
</dbReference>
<dbReference type="InterPro" id="IPR011009">
    <property type="entry name" value="Kinase-like_dom_sf"/>
</dbReference>
<dbReference type="Proteomes" id="UP000094385">
    <property type="component" value="Unassembled WGS sequence"/>
</dbReference>